<accession>A0A937FG88</accession>
<gene>
    <name evidence="4" type="ORF">JK634_15575</name>
</gene>
<keyword evidence="5" id="KW-1185">Reference proteome</keyword>
<dbReference type="PANTHER" id="PTHR30036">
    <property type="entry name" value="D-XYLOSE-BINDING PERIPLASMIC PROTEIN"/>
    <property type="match status" value="1"/>
</dbReference>
<dbReference type="GO" id="GO:0030288">
    <property type="term" value="C:outer membrane-bounded periplasmic space"/>
    <property type="evidence" value="ECO:0007669"/>
    <property type="project" value="TreeGrafter"/>
</dbReference>
<dbReference type="InterPro" id="IPR025997">
    <property type="entry name" value="SBP_2_dom"/>
</dbReference>
<comment type="caution">
    <text evidence="4">The sequence shown here is derived from an EMBL/GenBank/DDBJ whole genome shotgun (WGS) entry which is preliminary data.</text>
</comment>
<dbReference type="InterPro" id="IPR050555">
    <property type="entry name" value="Bact_Solute-Bind_Prot2"/>
</dbReference>
<evidence type="ECO:0000259" key="3">
    <source>
        <dbReference type="Pfam" id="PF13407"/>
    </source>
</evidence>
<feature type="domain" description="Periplasmic binding protein" evidence="3">
    <location>
        <begin position="40"/>
        <end position="294"/>
    </location>
</feature>
<dbReference type="Gene3D" id="3.40.50.2300">
    <property type="match status" value="2"/>
</dbReference>
<dbReference type="Proteomes" id="UP000623681">
    <property type="component" value="Unassembled WGS sequence"/>
</dbReference>
<dbReference type="Pfam" id="PF13407">
    <property type="entry name" value="Peripla_BP_4"/>
    <property type="match status" value="1"/>
</dbReference>
<keyword evidence="2" id="KW-0732">Signal</keyword>
<sequence length="350" mass="39259">MYLSIPKNLNILVKYVSKESLNIECLEILYECKYREHEEIGVTIPNQREARWVRDKEGMEEEAKLDYVTLKIGYSEFNLKKQEEQVEDLIKEGVDLLIITPVDPEEEAELVKDAHKKLIKVISYEELIKNADVDLYVAFDNLTIGELQGKYLTKKVPRGNYIILSGDSGGNTFKRGAMEYIQPLVSRGEIRIVTDEVVDDWDPKNAYDIVKDSLIKNNNRVNAVLAPNDAIAGAAIEALKEKGLAGRVAITGQDADIDAIRRIIEGTQSMTVFKDSRQLGKTAINAAVKLMRGEAIETTNTINNGKVDVPSILLSPISVDSSNVNTAVLGTGFYKFEDVYKRMYSNYLNV</sequence>
<name>A0A937FG88_9CLOT</name>
<dbReference type="PANTHER" id="PTHR30036:SF1">
    <property type="entry name" value="D-XYLOSE-BINDING PERIPLASMIC PROTEIN"/>
    <property type="match status" value="1"/>
</dbReference>
<dbReference type="EMBL" id="JAESWA010000023">
    <property type="protein sequence ID" value="MBL4933234.1"/>
    <property type="molecule type" value="Genomic_DNA"/>
</dbReference>
<evidence type="ECO:0000313" key="5">
    <source>
        <dbReference type="Proteomes" id="UP000623681"/>
    </source>
</evidence>
<evidence type="ECO:0000313" key="4">
    <source>
        <dbReference type="EMBL" id="MBL4933234.1"/>
    </source>
</evidence>
<dbReference type="GO" id="GO:0030246">
    <property type="term" value="F:carbohydrate binding"/>
    <property type="evidence" value="ECO:0007669"/>
    <property type="project" value="TreeGrafter"/>
</dbReference>
<dbReference type="CDD" id="cd19992">
    <property type="entry name" value="PBP1_ABC_xylose_binding-like"/>
    <property type="match status" value="1"/>
</dbReference>
<dbReference type="AlphaFoldDB" id="A0A937FG88"/>
<evidence type="ECO:0000256" key="1">
    <source>
        <dbReference type="ARBA" id="ARBA00004196"/>
    </source>
</evidence>
<dbReference type="RefSeq" id="WP_202768651.1">
    <property type="nucleotide sequence ID" value="NZ_JAESWA010000023.1"/>
</dbReference>
<organism evidence="4 5">
    <name type="scientific">Clostridium paridis</name>
    <dbReference type="NCBI Taxonomy" id="2803863"/>
    <lineage>
        <taxon>Bacteria</taxon>
        <taxon>Bacillati</taxon>
        <taxon>Bacillota</taxon>
        <taxon>Clostridia</taxon>
        <taxon>Eubacteriales</taxon>
        <taxon>Clostridiaceae</taxon>
        <taxon>Clostridium</taxon>
    </lineage>
</organism>
<evidence type="ECO:0000256" key="2">
    <source>
        <dbReference type="ARBA" id="ARBA00022729"/>
    </source>
</evidence>
<comment type="subcellular location">
    <subcellularLocation>
        <location evidence="1">Cell envelope</location>
    </subcellularLocation>
</comment>
<reference evidence="4" key="1">
    <citation type="submission" date="2021-01" db="EMBL/GenBank/DDBJ databases">
        <title>Genome public.</title>
        <authorList>
            <person name="Liu C."/>
            <person name="Sun Q."/>
        </authorList>
    </citation>
    <scope>NUCLEOTIDE SEQUENCE</scope>
    <source>
        <strain evidence="4">YIM B02565</strain>
    </source>
</reference>
<protein>
    <submittedName>
        <fullName evidence="4">Substrate-binding domain-containing protein</fullName>
    </submittedName>
</protein>
<dbReference type="InterPro" id="IPR028082">
    <property type="entry name" value="Peripla_BP_I"/>
</dbReference>
<dbReference type="SUPFAM" id="SSF53822">
    <property type="entry name" value="Periplasmic binding protein-like I"/>
    <property type="match status" value="1"/>
</dbReference>
<proteinExistence type="predicted"/>